<feature type="transmembrane region" description="Helical" evidence="9">
    <location>
        <begin position="26"/>
        <end position="48"/>
    </location>
</feature>
<feature type="transmembrane region" description="Helical" evidence="9">
    <location>
        <begin position="225"/>
        <end position="252"/>
    </location>
</feature>
<keyword evidence="11" id="KW-1185">Reference proteome</keyword>
<feature type="compositionally biased region" description="Basic and acidic residues" evidence="8">
    <location>
        <begin position="355"/>
        <end position="376"/>
    </location>
</feature>
<dbReference type="GO" id="GO:0005789">
    <property type="term" value="C:endoplasmic reticulum membrane"/>
    <property type="evidence" value="ECO:0007669"/>
    <property type="project" value="UniProtKB-SubCell"/>
</dbReference>
<dbReference type="Pfam" id="PF06775">
    <property type="entry name" value="Seipin"/>
    <property type="match status" value="1"/>
</dbReference>
<keyword evidence="5 9" id="KW-1133">Transmembrane helix</keyword>
<dbReference type="PANTHER" id="PTHR21212:SF0">
    <property type="entry name" value="SEIPIN"/>
    <property type="match status" value="1"/>
</dbReference>
<organism evidence="10 11">
    <name type="scientific">Halocaridina rubra</name>
    <name type="common">Hawaiian red shrimp</name>
    <dbReference type="NCBI Taxonomy" id="373956"/>
    <lineage>
        <taxon>Eukaryota</taxon>
        <taxon>Metazoa</taxon>
        <taxon>Ecdysozoa</taxon>
        <taxon>Arthropoda</taxon>
        <taxon>Crustacea</taxon>
        <taxon>Multicrustacea</taxon>
        <taxon>Malacostraca</taxon>
        <taxon>Eumalacostraca</taxon>
        <taxon>Eucarida</taxon>
        <taxon>Decapoda</taxon>
        <taxon>Pleocyemata</taxon>
        <taxon>Caridea</taxon>
        <taxon>Atyoidea</taxon>
        <taxon>Atyidae</taxon>
        <taxon>Halocaridina</taxon>
    </lineage>
</organism>
<feature type="compositionally biased region" description="Basic and acidic residues" evidence="8">
    <location>
        <begin position="302"/>
        <end position="312"/>
    </location>
</feature>
<dbReference type="PANTHER" id="PTHR21212">
    <property type="entry name" value="BERNARDINELLI-SEIP CONGENITAL LIPODYSTROPHY 2 HOMOLOG BSCL2 PROTEIN"/>
    <property type="match status" value="1"/>
</dbReference>
<gene>
    <name evidence="10" type="primary">BSCL2</name>
    <name evidence="10" type="ORF">SK128_004003</name>
</gene>
<evidence type="ECO:0000256" key="4">
    <source>
        <dbReference type="ARBA" id="ARBA00022824"/>
    </source>
</evidence>
<dbReference type="AlphaFoldDB" id="A0AAN8X0E8"/>
<feature type="region of interest" description="Disordered" evidence="8">
    <location>
        <begin position="272"/>
        <end position="393"/>
    </location>
</feature>
<comment type="subcellular location">
    <subcellularLocation>
        <location evidence="1">Endoplasmic reticulum membrane</location>
        <topology evidence="1">Multi-pass membrane protein</topology>
    </subcellularLocation>
</comment>
<keyword evidence="6" id="KW-0443">Lipid metabolism</keyword>
<comment type="caution">
    <text evidence="10">The sequence shown here is derived from an EMBL/GenBank/DDBJ whole genome shotgun (WGS) entry which is preliminary data.</text>
</comment>
<evidence type="ECO:0000256" key="2">
    <source>
        <dbReference type="ARBA" id="ARBA00022064"/>
    </source>
</evidence>
<keyword evidence="7 9" id="KW-0472">Membrane</keyword>
<proteinExistence type="predicted"/>
<evidence type="ECO:0000256" key="9">
    <source>
        <dbReference type="SAM" id="Phobius"/>
    </source>
</evidence>
<evidence type="ECO:0000256" key="5">
    <source>
        <dbReference type="ARBA" id="ARBA00022989"/>
    </source>
</evidence>
<evidence type="ECO:0000256" key="7">
    <source>
        <dbReference type="ARBA" id="ARBA00023136"/>
    </source>
</evidence>
<evidence type="ECO:0000313" key="10">
    <source>
        <dbReference type="EMBL" id="KAK7075706.1"/>
    </source>
</evidence>
<evidence type="ECO:0000256" key="8">
    <source>
        <dbReference type="SAM" id="MobiDB-lite"/>
    </source>
</evidence>
<feature type="compositionally biased region" description="Polar residues" evidence="8">
    <location>
        <begin position="284"/>
        <end position="299"/>
    </location>
</feature>
<evidence type="ECO:0000256" key="3">
    <source>
        <dbReference type="ARBA" id="ARBA00022692"/>
    </source>
</evidence>
<protein>
    <recommendedName>
        <fullName evidence="2">Seipin</fullName>
    </recommendedName>
</protein>
<sequence length="393" mass="43998">MVKMISNYIDGKRKAAWKRASEWQGILYSGIVFGATLVVMFWASMFLYTSFYFTYMPQESVTWPIHFQYDSCGAKPGICSNPNAIVSVTDPSFGSLLARGQKYRVVVDIEMPESPTNQRLGMFLVDMAMKSHSGELLRQSSRSAMLRYKSPLLQTLATSLFAPFLLYGLNEEKQMVTVELFSQYEEDPVIPLSEVHVQLMTRHIELYAAQLRIHAMFSGLRYFMYHYPLTAATVGIGICMVFLSAVVILSWYQFSGSATKAQGNVRPHTFPNGQALAVSGKGGTSLSPSHNVSQNQVTVSGKDLEDTPDLPKKKNSNVRTHGEADNVDKSEDSNQLPEAERRDSDEFEVVSSAKIEGDEPVKQLKPDEDKDGDKSILRRRVQSIDPDQSVMDE</sequence>
<dbReference type="InterPro" id="IPR009617">
    <property type="entry name" value="Seipin"/>
</dbReference>
<feature type="compositionally biased region" description="Basic and acidic residues" evidence="8">
    <location>
        <begin position="320"/>
        <end position="344"/>
    </location>
</feature>
<dbReference type="Proteomes" id="UP001381693">
    <property type="component" value="Unassembled WGS sequence"/>
</dbReference>
<evidence type="ECO:0000256" key="6">
    <source>
        <dbReference type="ARBA" id="ARBA00023098"/>
    </source>
</evidence>
<keyword evidence="4" id="KW-0256">Endoplasmic reticulum</keyword>
<accession>A0AAN8X0E8</accession>
<reference evidence="10 11" key="1">
    <citation type="submission" date="2023-11" db="EMBL/GenBank/DDBJ databases">
        <title>Halocaridina rubra genome assembly.</title>
        <authorList>
            <person name="Smith C."/>
        </authorList>
    </citation>
    <scope>NUCLEOTIDE SEQUENCE [LARGE SCALE GENOMIC DNA]</scope>
    <source>
        <strain evidence="10">EP-1</strain>
        <tissue evidence="10">Whole</tissue>
    </source>
</reference>
<keyword evidence="3 9" id="KW-0812">Transmembrane</keyword>
<dbReference type="GO" id="GO:0140042">
    <property type="term" value="P:lipid droplet formation"/>
    <property type="evidence" value="ECO:0007669"/>
    <property type="project" value="UniProtKB-ARBA"/>
</dbReference>
<evidence type="ECO:0000256" key="1">
    <source>
        <dbReference type="ARBA" id="ARBA00004477"/>
    </source>
</evidence>
<dbReference type="CDD" id="cd23995">
    <property type="entry name" value="Seipin_BSCL2_like"/>
    <property type="match status" value="1"/>
</dbReference>
<evidence type="ECO:0000313" key="11">
    <source>
        <dbReference type="Proteomes" id="UP001381693"/>
    </source>
</evidence>
<dbReference type="EMBL" id="JAXCGZ010010229">
    <property type="protein sequence ID" value="KAK7075706.1"/>
    <property type="molecule type" value="Genomic_DNA"/>
</dbReference>
<dbReference type="GO" id="GO:0006629">
    <property type="term" value="P:lipid metabolic process"/>
    <property type="evidence" value="ECO:0007669"/>
    <property type="project" value="UniProtKB-KW"/>
</dbReference>
<name>A0AAN8X0E8_HALRR</name>